<evidence type="ECO:0000313" key="1">
    <source>
        <dbReference type="EMBL" id="JAD95902.1"/>
    </source>
</evidence>
<proteinExistence type="predicted"/>
<reference evidence="1" key="1">
    <citation type="submission" date="2014-09" db="EMBL/GenBank/DDBJ databases">
        <authorList>
            <person name="Magalhaes I.L.F."/>
            <person name="Oliveira U."/>
            <person name="Santos F.R."/>
            <person name="Vidigal T.H.D.A."/>
            <person name="Brescovit A.D."/>
            <person name="Santos A.J."/>
        </authorList>
    </citation>
    <scope>NUCLEOTIDE SEQUENCE</scope>
    <source>
        <tissue evidence="1">Shoot tissue taken approximately 20 cm above the soil surface</tissue>
    </source>
</reference>
<sequence>MTLGLDTNKLLRRGYFHQSSYPPYQANKPVEIEKTISKLSIFNEKGQRQKKKQQNMLIISQIKNNSI</sequence>
<name>A0A0A9EIL7_ARUDO</name>
<dbReference type="EMBL" id="GBRH01201993">
    <property type="protein sequence ID" value="JAD95902.1"/>
    <property type="molecule type" value="Transcribed_RNA"/>
</dbReference>
<accession>A0A0A9EIL7</accession>
<reference evidence="1" key="2">
    <citation type="journal article" date="2015" name="Data Brief">
        <title>Shoot transcriptome of the giant reed, Arundo donax.</title>
        <authorList>
            <person name="Barrero R.A."/>
            <person name="Guerrero F.D."/>
            <person name="Moolhuijzen P."/>
            <person name="Goolsby J.A."/>
            <person name="Tidwell J."/>
            <person name="Bellgard S.E."/>
            <person name="Bellgard M.I."/>
        </authorList>
    </citation>
    <scope>NUCLEOTIDE SEQUENCE</scope>
    <source>
        <tissue evidence="1">Shoot tissue taken approximately 20 cm above the soil surface</tissue>
    </source>
</reference>
<organism evidence="1">
    <name type="scientific">Arundo donax</name>
    <name type="common">Giant reed</name>
    <name type="synonym">Donax arundinaceus</name>
    <dbReference type="NCBI Taxonomy" id="35708"/>
    <lineage>
        <taxon>Eukaryota</taxon>
        <taxon>Viridiplantae</taxon>
        <taxon>Streptophyta</taxon>
        <taxon>Embryophyta</taxon>
        <taxon>Tracheophyta</taxon>
        <taxon>Spermatophyta</taxon>
        <taxon>Magnoliopsida</taxon>
        <taxon>Liliopsida</taxon>
        <taxon>Poales</taxon>
        <taxon>Poaceae</taxon>
        <taxon>PACMAD clade</taxon>
        <taxon>Arundinoideae</taxon>
        <taxon>Arundineae</taxon>
        <taxon>Arundo</taxon>
    </lineage>
</organism>
<dbReference type="AlphaFoldDB" id="A0A0A9EIL7"/>
<protein>
    <submittedName>
        <fullName evidence="1">Uncharacterized protein</fullName>
    </submittedName>
</protein>